<comment type="caution">
    <text evidence="1">The sequence shown here is derived from an EMBL/GenBank/DDBJ whole genome shotgun (WGS) entry which is preliminary data.</text>
</comment>
<sequence>MKIRLPRVGISACLLGEPVRYDGQHKYAAQIVESLSDVVSWVPLCPETEAGLGVPRPPVKLIGSPDSFRVVGVENPELDVTATLLEYSRQKIQKLGRISGFILQSRSPSCGLKSTPFRESGLLGAGVFAGMLKHEFPELPVAEDVDLDSADALDEFLQRVRRYDPNPR</sequence>
<reference evidence="1 2" key="1">
    <citation type="journal article" date="2018" name="ISME J.">
        <title>Endosymbiont genomes yield clues of tubeworm success.</title>
        <authorList>
            <person name="Li Y."/>
            <person name="Liles M.R."/>
            <person name="Halanych K.M."/>
        </authorList>
    </citation>
    <scope>NUCLEOTIDE SEQUENCE [LARGE SCALE GENOMIC DNA]</scope>
    <source>
        <strain evidence="1">A1462</strain>
    </source>
</reference>
<protein>
    <submittedName>
        <fullName evidence="1">DUF523 domain-containing protein</fullName>
    </submittedName>
</protein>
<name>A0A370DT49_9GAMM</name>
<dbReference type="Proteomes" id="UP000254771">
    <property type="component" value="Unassembled WGS sequence"/>
</dbReference>
<proteinExistence type="predicted"/>
<evidence type="ECO:0000313" key="1">
    <source>
        <dbReference type="EMBL" id="RDH87731.1"/>
    </source>
</evidence>
<dbReference type="EMBL" id="QFXE01000005">
    <property type="protein sequence ID" value="RDH87731.1"/>
    <property type="molecule type" value="Genomic_DNA"/>
</dbReference>
<dbReference type="PANTHER" id="PTHR30087:SF0">
    <property type="entry name" value="INNER MEMBRANE PROTEIN"/>
    <property type="match status" value="1"/>
</dbReference>
<gene>
    <name evidence="1" type="ORF">DIZ78_04060</name>
</gene>
<dbReference type="Pfam" id="PF04463">
    <property type="entry name" value="2-thiour_desulf"/>
    <property type="match status" value="1"/>
</dbReference>
<keyword evidence="2" id="KW-1185">Reference proteome</keyword>
<organism evidence="1 2">
    <name type="scientific">endosymbiont of Escarpia spicata</name>
    <dbReference type="NCBI Taxonomy" id="2200908"/>
    <lineage>
        <taxon>Bacteria</taxon>
        <taxon>Pseudomonadati</taxon>
        <taxon>Pseudomonadota</taxon>
        <taxon>Gammaproteobacteria</taxon>
        <taxon>sulfur-oxidizing symbionts</taxon>
    </lineage>
</organism>
<dbReference type="InterPro" id="IPR007553">
    <property type="entry name" value="2-thiour_desulf"/>
</dbReference>
<dbReference type="AlphaFoldDB" id="A0A370DT49"/>
<evidence type="ECO:0000313" key="2">
    <source>
        <dbReference type="Proteomes" id="UP000254771"/>
    </source>
</evidence>
<dbReference type="PANTHER" id="PTHR30087">
    <property type="entry name" value="INNER MEMBRANE PROTEIN"/>
    <property type="match status" value="1"/>
</dbReference>
<accession>A0A370DT49</accession>